<dbReference type="InterPro" id="IPR029044">
    <property type="entry name" value="Nucleotide-diphossugar_trans"/>
</dbReference>
<feature type="compositionally biased region" description="Low complexity" evidence="21">
    <location>
        <begin position="5204"/>
        <end position="5219"/>
    </location>
</feature>
<evidence type="ECO:0000256" key="14">
    <source>
        <dbReference type="ARBA" id="ARBA00022842"/>
    </source>
</evidence>
<evidence type="ECO:0000256" key="6">
    <source>
        <dbReference type="ARBA" id="ARBA00022656"/>
    </source>
</evidence>
<name>A0ABY6GUQ0_9GAMM</name>
<protein>
    <submittedName>
        <fullName evidence="23">C80 family cysteine peptidase</fullName>
    </submittedName>
</protein>
<comment type="subcellular location">
    <subcellularLocation>
        <location evidence="2">Host cell membrane</location>
    </subcellularLocation>
    <subcellularLocation>
        <location evidence="20">Host cytoplasm</location>
        <location evidence="20">Host cytosol</location>
    </subcellularLocation>
    <subcellularLocation>
        <location evidence="3">Secreted</location>
    </subcellularLocation>
</comment>
<organism evidence="23 24">
    <name type="scientific">Endozoicomonas euniceicola</name>
    <dbReference type="NCBI Taxonomy" id="1234143"/>
    <lineage>
        <taxon>Bacteria</taxon>
        <taxon>Pseudomonadati</taxon>
        <taxon>Pseudomonadota</taxon>
        <taxon>Gammaproteobacteria</taxon>
        <taxon>Oceanospirillales</taxon>
        <taxon>Endozoicomonadaceae</taxon>
        <taxon>Endozoicomonas</taxon>
    </lineage>
</organism>
<evidence type="ECO:0000256" key="17">
    <source>
        <dbReference type="ARBA" id="ARBA00023121"/>
    </source>
</evidence>
<keyword evidence="24" id="KW-1185">Reference proteome</keyword>
<keyword evidence="19" id="KW-1035">Host cytoplasm</keyword>
<dbReference type="Gene3D" id="3.40.50.11050">
    <property type="match status" value="2"/>
</dbReference>
<evidence type="ECO:0000313" key="24">
    <source>
        <dbReference type="Proteomes" id="UP001163255"/>
    </source>
</evidence>
<feature type="compositionally biased region" description="Acidic residues" evidence="21">
    <location>
        <begin position="1266"/>
        <end position="1282"/>
    </location>
</feature>
<evidence type="ECO:0000256" key="1">
    <source>
        <dbReference type="ARBA" id="ARBA00001946"/>
    </source>
</evidence>
<feature type="region of interest" description="Disordered" evidence="21">
    <location>
        <begin position="3479"/>
        <end position="3501"/>
    </location>
</feature>
<evidence type="ECO:0000256" key="20">
    <source>
        <dbReference type="ARBA" id="ARBA00023586"/>
    </source>
</evidence>
<keyword evidence="6" id="KW-0800">Toxin</keyword>
<evidence type="ECO:0000256" key="4">
    <source>
        <dbReference type="ARBA" id="ARBA00022511"/>
    </source>
</evidence>
<evidence type="ECO:0000256" key="10">
    <source>
        <dbReference type="ARBA" id="ARBA00022737"/>
    </source>
</evidence>
<feature type="compositionally biased region" description="Polar residues" evidence="21">
    <location>
        <begin position="3295"/>
        <end position="3308"/>
    </location>
</feature>
<evidence type="ECO:0000259" key="22">
    <source>
        <dbReference type="PROSITE" id="PS51771"/>
    </source>
</evidence>
<dbReference type="EMBL" id="CP103300">
    <property type="protein sequence ID" value="UYM16490.1"/>
    <property type="molecule type" value="Genomic_DNA"/>
</dbReference>
<feature type="region of interest" description="Disordered" evidence="21">
    <location>
        <begin position="1259"/>
        <end position="1286"/>
    </location>
</feature>
<gene>
    <name evidence="23" type="ORF">NX720_00715</name>
</gene>
<dbReference type="Proteomes" id="UP001163255">
    <property type="component" value="Chromosome"/>
</dbReference>
<keyword evidence="10" id="KW-0677">Repeat</keyword>
<evidence type="ECO:0000256" key="3">
    <source>
        <dbReference type="ARBA" id="ARBA00004613"/>
    </source>
</evidence>
<keyword evidence="18" id="KW-0472">Membrane</keyword>
<feature type="compositionally biased region" description="Polar residues" evidence="21">
    <location>
        <begin position="3411"/>
        <end position="3452"/>
    </location>
</feature>
<feature type="region of interest" description="Disordered" evidence="21">
    <location>
        <begin position="2798"/>
        <end position="2824"/>
    </location>
</feature>
<keyword evidence="9" id="KW-0479">Metal-binding</keyword>
<feature type="region of interest" description="Disordered" evidence="21">
    <location>
        <begin position="5202"/>
        <end position="5225"/>
    </location>
</feature>
<dbReference type="PROSITE" id="PS51771">
    <property type="entry name" value="CGT_MARTX_CPD"/>
    <property type="match status" value="1"/>
</dbReference>
<feature type="region of interest" description="Disordered" evidence="21">
    <location>
        <begin position="3101"/>
        <end position="3122"/>
    </location>
</feature>
<keyword evidence="14" id="KW-0460">Magnesium</keyword>
<feature type="domain" description="Peptidase C80" evidence="22">
    <location>
        <begin position="410"/>
        <end position="616"/>
    </location>
</feature>
<feature type="compositionally biased region" description="Acidic residues" evidence="21">
    <location>
        <begin position="3327"/>
        <end position="3368"/>
    </location>
</feature>
<keyword evidence="15" id="KW-1043">Host membrane</keyword>
<feature type="region of interest" description="Disordered" evidence="21">
    <location>
        <begin position="3285"/>
        <end position="3464"/>
    </location>
</feature>
<keyword evidence="12" id="KW-0788">Thiol protease</keyword>
<dbReference type="SUPFAM" id="SSF53448">
    <property type="entry name" value="Nucleotide-diphospho-sugar transferases"/>
    <property type="match status" value="1"/>
</dbReference>
<dbReference type="InterPro" id="IPR020974">
    <property type="entry name" value="CPD_dom"/>
</dbReference>
<keyword evidence="8" id="KW-0808">Transferase</keyword>
<evidence type="ECO:0000256" key="11">
    <source>
        <dbReference type="ARBA" id="ARBA00022801"/>
    </source>
</evidence>
<proteinExistence type="predicted"/>
<reference evidence="23" key="1">
    <citation type="submission" date="2022-10" db="EMBL/GenBank/DDBJ databases">
        <title>Completed Genome Sequence of two octocoral isolated bacterium, Endozoicomonas euniceicola EF212T and Endozoicomonas gorgoniicola PS125T.</title>
        <authorList>
            <person name="Chiou Y.-J."/>
            <person name="Chen Y.-H."/>
        </authorList>
    </citation>
    <scope>NUCLEOTIDE SEQUENCE</scope>
    <source>
        <strain evidence="23">EF212</strain>
    </source>
</reference>
<evidence type="ECO:0000313" key="23">
    <source>
        <dbReference type="EMBL" id="UYM16490.1"/>
    </source>
</evidence>
<evidence type="ECO:0000256" key="8">
    <source>
        <dbReference type="ARBA" id="ARBA00022679"/>
    </source>
</evidence>
<evidence type="ECO:0000256" key="19">
    <source>
        <dbReference type="ARBA" id="ARBA00023200"/>
    </source>
</evidence>
<evidence type="ECO:0000256" key="18">
    <source>
        <dbReference type="ARBA" id="ARBA00023136"/>
    </source>
</evidence>
<feature type="region of interest" description="Disordered" evidence="21">
    <location>
        <begin position="3245"/>
        <end position="3267"/>
    </location>
</feature>
<sequence length="6388" mass="716144">MPDIMTKKAHFFTINPLSAEQVDYIKLWAKTNPDYEIIVSGDIKLSLKKSIYKHFFDKSRREAILSEDFLKSIRIRNEISDKIDGIIKKVSVKNYRTVIQSKIKQPELGKITKDFDAIDQSFEKLKKIANIKINYIDFNLDKYEIEMLTQSAFLSDSQLAETYLSLKNMDMNGGILLDKNSLPKLNESIFQGLSDENLDKSILERAKIDLILRKLYSGGSIESVQKQISYRDYPAIPRTTFDKIKDIIENTNSDNLLLPLGEITLNQNQILLGNNPGTASHKPIIFAAHPKSAFSIEARSEIITLYKIIHSTDKSSLTYRKTFYILQKHFTDKGIALSEKKIKAITSALFSLNYANSNDYFFDSEFYGAEALKRTAKYLTDKQTIKSIDFDAYSSNTPEQSKGIKAYDFNKYELFGRASYDSLIYLKIGSEEFRITDRDYYENKSIPGRSVMYFLNPEEKALNLQVLQGKPLTSINRKTRIIITGHNTLLVDSDSQIGNGATSFEGEVTIAGASPEIIVTALKKIAPEGMNVKEINFLSCDLVKEFSNNGGVIREDSDHFIPQFLMAMKNNKINAIEVTASSTEVTASAIGKKIFTYTMEGSNKRKMVATPYSGRYTFRHDIEKERIYYYAKPGLSSYDPDISVIDPKLPNSNLSPGVFLNKKMTPPGEEKNILITKPEKAILELMLKKATSDRVIVTNKNIYALLHLIKQLKLAFNYASYKGWIEGIKIFRPSQLTTITAIEQVYTSDSDREAAFQRMKSRVQNGNLLEFYHLDIHTSEGAKALNYLYPGEFARISTSFVSGCRISRSPTGGDNCSSKTEEAVSNLNLLSGPDTELRINSANTDIALVDTSQDEQLAEFQQQYVKARREEARIELKTHRGYHGLIALDEASFTLAKNRAMAAGDEKTSAFLLKATASCGLVLLTPETQVKPAIEAGPDNPITLFGRGESLNAKLIVDLINELTPEGKITQLTLTGMTVDSLQEGSKSLDEIMRFIANIPDGAQVDTLVIQPLTTEAEPIKQLAQRIKSLLSDITPSIKNLTVRPDNNESPGHPVLLNAALLHPIPKIIHFSIINPNNHKHLLDHLKIWSDINPTHTLRLWYSDEFLLRKALYKALFTSLKEEIPDSGYPNSYSSFKEGIWELINTFEKYNTDQPLEERLESSFSPEIKENVISEINEGSEFIRKASLIKNVKPVEFSSTEVWRNNFSDIIQTSLSLSDSWLAERIIGLNAISIEGGRYFDTDLLPKINRRIFLKRRIPDNPASESESESDSEQDPDSDSDLEEQRNRSSLEAVIILEILKKLHRENIISNPQNYLDQKTETSVSQNELSNIKSAVNTNNYKSFFLKISEAKISNNMLNIGDKGRERLRQPLVLEALPNSPIISAIIRETLSIYGIASKYSNAAMTAEDIHLHIKEELLSYYKFNRNISLNDTSLNKITLAAFNLVMGSMAEYSTSNELMSRKAFERAARSGVFNVGFIEFYSSDSPSSNTEIKPYSFNKLEIFGSISYDSLIFIDLNVEGDLRQAGFEAYINSSLPEDSVLYRWDSKRLRIIRGNKFTNIGKKTKVIILGHGQPAETDSDSEETSKFRVENFSSEELADLLAEIIPEKTTLKNISFLVCDSAESVSDFNGVFGQNQTAYLPDFLRRLAEKGIYTVTATATNRTVSAGNFYKHRYALARKYKNQDTGELSEQNSYVPLPELTRYVFTLDPDSKRVNYRSKIGLASYKPDISLIDETLPDSNLYPGVFLTKWHPSKTEDRSYLYVSIKDFVKHALDSTTKVKYIVYANDNIDIIERLLKALKFTENASTYKNWLNLYKNRYPTQIEELKTAIEEYHTESEKEAAFLILRKRVYEGQFFHIYHLDPTTNTGASILNYRYRKPFYNILLNDDKLSCHDRRSRRSPTSSSCNSRTREIAYALGLLSGPDTQLHASADIDIALMDTSDNPRQALLQQEYNDIRRQEGRAEADKRRGRHNFIGADEDSFTRAKALANEVGDYARAFLLKQTPSSGFVLLSADGKVSFALEAGDFNGLTIVCNASTLTTENLTAITSTLAKGGKIKRLTLAGMDINVLQHGSDALEAIKSFITTSSPFQVGMLIVQPDNSEPESIKQLARDIEIPKKERRLAINIAVRSTNDQESEYRTHLDRSKLKVHAREIFSYQSFSNEALIPRNINIVKLGPLNVVDFVFLHIWKVTQFVISENNKQPLPVTLYIDSAIVYLTLLDKHIMESCKDQLIQTIGTIDKKQLKEIAFDKRKKIISRVFQSNGSLDIVKLRQLVLDEAGEKKLIAIEKQHQKYLSIIKESGINVVDIADPKSNPSTQASREKGYNLYSWLAYYFGNREMAERVIRSYIVINQGGLTIQAGVLPELNGKRLHHHILDSLSIPYENRSTAASLVRLFASILEHSRIIPPLNDDDRDALDFYQTPNTKNDSELEEKFFKKSTTSAVREKQADIIQELFKGLYLNTMEKALQQGRYGNLDIPIHPLEGALTTRRIDYNIKNSGVIISIPKTGIENSVTSRQLAFLETLFDETENDTQLIERLNAKSQSQETEKNYIDLTSQTCLKNIIQSGPYGSPVNQIDFLGKLLSRSSYKNEGSRTRGLVYSLSHHTFLYYDHDNQLPESLAHSADQTAKNKIIFLFDQNPDAVATAWEDFQSYPSGVSVHTPVYLKKLNNDGLQTIYGYHLHSGIPFIPDTETELEVLVDYSSIRDNIDVLKESIINFTRSIIGNTDDEDVNHSTRPIIKSLNLQIKHHQENDYDNILDSQLSKLKSLEQTSGNTISFQTVNAVMVQHYNNDITKPVVSTPSKSTSSTHKKNQLGMTSQTASTHDERFLKTSVNTNGNVDIEIPASAHGLSELMLFKFNSLNINSITVRSSNDTTLNSFKSAFLAAITIYNHSELMELFRTSFNDEELSSVKILNEKIYSSGVYSFYSFFSTSKGQEVANSIHYTNSNDQSLTPRDHNEKPRLLPEGRQAFKKNLRFTINPDGSLNLKVVADVYGLKDLMLFKLYDSGVHSIEAYSDNLQGWRGFKFALETAIETTKTSDFFDPLRHSFDRKELEPLLSSRQFYYSKKYLQTTSNFRTFFTSEKGSTLLRKLTQIQDAGRGQTPESFLEQRPHLSQSDLSGRGGNLKFSINTDGSTNIALPASAPALKDLINAKLNTMRIGQITIQDDSDARRLAFKYAFVIALEAETRSQLTTPLSYVFDDKELNPFHKMPIKNYKRDSEQFRSFFDSPQGLKISAALISSLPGEPTSTPTVPHSQLPVPTSDEQRPLIALTTEEFVTFDSAHANSPDPADSQTADQPLSLTQGDTETSDTETSDTETRDTETSDTETSDTETSDTETSDTETSDTETSDTETSDTETSDTETSDTDKAPPRKKARLSTHTLNNLAGSQTSGTQNRAPQPSPIMDWSNPQALSIPGSSQPAFLHTTPEQRGGRNQNVQPWHNPGQSETLRPPTNLLNTPDSINNAVRELKIKISQLQTSAEDQSNTGRPEIDGHSPEPLNSTLIHLHNLIDKEGKNIWLMLGSEKQILKDTVAAIASQATDVTFQARATLLGYKIDNLNNLENQYHQQQEVLTREVLGISGASCSSSGRSRRDTGCIKPDPVVLKRKINRFVNWLLRRSDNPRTIITLPGTNYPGLDIGAVPTRPDSLLARIQARLKAIRNQKADSQLSNKPVRGFHTTIALDEDSWLAAQQQNRHRPGTETLLYKPARGILLSPYGGTVTRIPGGAYNSLSFVGKLGEASSTEPSAVNRLNSFVSQFCHQESIGSVLLQNTDGDHDAFKAFIKTFTKRPEGSFSRIGSFRFKSANEKNAPEFILRAHESTVLRLTSPRPEGTTHPRLDPVAYHRLEQVIRLNGLKNKVTPPDLPLVRQTGQLITPNPASQLAEKRIKAEALALAFTDVMSSIYADHNLSDDYIPILDTLKKTDQGWSMDFVHPTTRDVQPTSFTSDVPFAVKKSFGQTKASKAMGSFSRNIKKLVRPNSSTQKGLALVSVADTAQMVAAWARAETILDTIDKLPWMSDSVHRSLQAQAFINLGLGAIEAIELVQDLAELSKTKTLKPLAKPGSNLQLSTAGRLSALKGATTGARTTIKATKSLKMIKGLKTAGKLLDPALSLASASLTTYVWSEIDDPEIKDLYQKMVIVEWTGFAVSFVSYAGPVGWVIAAAYSIFSMFFGSYLEDEMQKIIDQRTREAIAEVNKFFKFIYDQMDPKYFLKSPRTCDKFAYSFSPSGCIEHGPAKLINLVKAFIKDTGLRLGFQEVDLISKTLKMTRFMVDTYDFEAFISSDGGLYSNDETSSSFTKREKADLISAYLKSACKAGGRLENYGCQDGSFNVDAFLKDASTIVMPVMPDQQIDLSYIDSSVTGSDSLEVKKLFQEAGETNSKMSFNPRASVDYYKRAGSPAGGSTSKLETKTYQKVLVGIDNHKYLKTNTTIRLDNKSYRLAFPYSRDLTGKVDYHVSVPASSKAIQTLTFFPAPTRESPGKNSRNPVLATISKLLRRLSNSGKTKEEAPTTVRHLWVNNPQNTTVQWFIRSPDRQNAYRCSEKQNGKSTNCKVHFDPAAGQLTIELTGNIPPTKAGKKSTRLTSKIVFTGYWPGSDVDQQYRINIVDDRALLVISPYFAPSTIQRDIAELKPLLTSKENWQQGIGKLGEKILSSSLVKPFLRPEGRRQRFDINTLFAKVSEKVDDYLKSTYIKVQLLYSSHPIANSAARIKDFEQVLRRFSPSKRFLPVKLRDCPDHTYSPYSTYWHITDLSKSEFNCYFPDTHAAPIPRLHESYFRHRRLFKRTSLWFDTKHKTEIFLILPESVAAGQVIPVGGNPESNYFFYAPKTRRMYSGQVINKLFKTTYIQNYGLHSLFQNSNGFNYPVQSFTPIDKPETTEDGINSYLVTTEQGVAFTLSANPPGNVRSNAIYISTSPGSLDEAFGQLHQHRGMLPLYISDTKGIDDITASGFYDPKNKVAMSYLSSLFDFPGARELQTHCQDSKGTSGNWGARFNATDGLLHLPRDIPSNPCISQTDGRHYLRLNPAVMDTLHREHIPLHRFRQREDVIYVMLSEQSKDLYYARIHQPEAATEWVKLHDAAEFTIIALDKNHKNRLSRQQDGRFTHIWSKPGGILTSTDSGMMIEIPDESLVRSSSLASYPSSEAYQFDGWELPESGRTIPLSASRPIHYHQLPRVNGAYLRGLDLGLIAQKVYRQSFNNSSTTPSPRTSGSTTASPLPPSGDWSDAQAKTFIDNLKVELTALFRQFEQFGFVAPDLIGLPLVTELQESQLNFLKQQELWFDARDNTLLTLPANSAVTFSGKVADGLLATIKTSGGKQPGLFRFLPTGAGNDHPYCGSNTFFANTLPPAFMDKISPACRQLKEAPEGDYQWNAMDNFWLGNHRGFLFEISENHRLLIGYDLNSQSFDQTEPISYRYPDMQGTHFSHRQKHLVELMKDVLGNQLPNTTLASFPQNKLLRLKLADNMPGQYTHTAWYDSGQERAFIGPASADTDALTLIGSRDSGSNHTTAWCYNQDTRQLYQTAHSGPFEIGEFDELSFIDNGKELLMIGTNGDDNLIPSKFYMDTIYTDDGSHGVRLRTDFKASNDFSILLDGKQGADQFTVLPSDLRYFSQTVIILNRDTGTDKADSYNRIQIRAPSHQFRARRKGYDLILKDRFDPDSGDIVIAQAWSDLDGLSPAPTQLIFSETSFMSPDDRRLWLSGLKDDITKNREVLLPFVVDNQTLENTHYTFSPTPETPLLIDLADGFRATPTRSGNQLVIHFSKRENHGGYNHARLSITLKQSQFASGDVLIRQAAAHSPANRVYRPLQFDDSSDCHLCTHDLRLKRGLAASPRIGELRFRCNKPYPLPEGEKYIKCAGEQATNAGFPLITQKQLADPAFSIKPETRFPHVLRNLPEGKKRVPVYVVLYGINEPAQLRFIFRSNEGNGRWEAWLGQVLIRSGALSNLQSAINVMLINDDNKKQQHRHYRVIQGSVIDAELRELNRENPEWQAVLFDEHIDLGSLNGRLPDFGNLQPILLAALLDRWPGLDGIIMADQESNQLFSLSRLAFMLNHAAPVLIKSDNKDSQNLLDGNSLDNILYCKGWSKPTEVRGHGGNDLLMVATGSPVLSTSKNYPASQARDFCYSFPDDNLGINILKGGAGDDIYDLRAPVNARGVDNQGEHTVILSPESKADLRQLEGAGSLTLFLVDMAPEDVLPVLCDKETGVLRHHLDSPGNIASLLNDNHTLQLLSRESGRVIALLSTNTLGSIYFHGGLVSQNPQEWITGADQGSGGTGEQNKTRGLQRLLEGAKALVSRLLPDSQQTLEDRLMESEKTVYPKPRPENRASVEIYRHINTLVQSMSQFEAAKSDAGSPATTLIPTYNSTMTPGLNISSTLSNTTPGSNS</sequence>
<evidence type="ECO:0000256" key="9">
    <source>
        <dbReference type="ARBA" id="ARBA00022723"/>
    </source>
</evidence>
<evidence type="ECO:0000256" key="7">
    <source>
        <dbReference type="ARBA" id="ARBA00022670"/>
    </source>
</evidence>
<evidence type="ECO:0000256" key="2">
    <source>
        <dbReference type="ARBA" id="ARBA00004165"/>
    </source>
</evidence>
<dbReference type="RefSeq" id="WP_262598784.1">
    <property type="nucleotide sequence ID" value="NZ_CP103300.1"/>
</dbReference>
<keyword evidence="4" id="KW-1032">Host cell membrane</keyword>
<evidence type="ECO:0000256" key="15">
    <source>
        <dbReference type="ARBA" id="ARBA00022870"/>
    </source>
</evidence>
<accession>A0ABY6GUQ0</accession>
<keyword evidence="5" id="KW-0964">Secreted</keyword>
<feature type="compositionally biased region" description="Low complexity" evidence="21">
    <location>
        <begin position="2798"/>
        <end position="2810"/>
    </location>
</feature>
<evidence type="ECO:0000256" key="13">
    <source>
        <dbReference type="ARBA" id="ARBA00022813"/>
    </source>
</evidence>
<dbReference type="InterPro" id="IPR038383">
    <property type="entry name" value="CPD_dom_sf"/>
</dbReference>
<evidence type="ECO:0000256" key="5">
    <source>
        <dbReference type="ARBA" id="ARBA00022525"/>
    </source>
</evidence>
<feature type="compositionally biased region" description="Polar residues" evidence="21">
    <location>
        <begin position="3382"/>
        <end position="3402"/>
    </location>
</feature>
<keyword evidence="7" id="KW-0645">Protease</keyword>
<evidence type="ECO:0000256" key="16">
    <source>
        <dbReference type="ARBA" id="ARBA00023026"/>
    </source>
</evidence>
<keyword evidence="11" id="KW-0378">Hydrolase</keyword>
<feature type="compositionally biased region" description="Polar residues" evidence="21">
    <location>
        <begin position="3479"/>
        <end position="3491"/>
    </location>
</feature>
<evidence type="ECO:0000256" key="21">
    <source>
        <dbReference type="SAM" id="MobiDB-lite"/>
    </source>
</evidence>
<keyword evidence="17" id="KW-0446">Lipid-binding</keyword>
<keyword evidence="16" id="KW-0843">Virulence</keyword>
<keyword evidence="13" id="KW-0068">Autocatalytic cleavage</keyword>
<evidence type="ECO:0000256" key="12">
    <source>
        <dbReference type="ARBA" id="ARBA00022807"/>
    </source>
</evidence>
<comment type="cofactor">
    <cofactor evidence="1">
        <name>Mg(2+)</name>
        <dbReference type="ChEBI" id="CHEBI:18420"/>
    </cofactor>
</comment>